<feature type="region of interest" description="Disordered" evidence="2">
    <location>
        <begin position="40"/>
        <end position="59"/>
    </location>
</feature>
<keyword evidence="5" id="KW-1185">Reference proteome</keyword>
<dbReference type="GO" id="GO:0016289">
    <property type="term" value="F:acyl-CoA hydrolase activity"/>
    <property type="evidence" value="ECO:0007669"/>
    <property type="project" value="UniProtKB-ARBA"/>
</dbReference>
<protein>
    <submittedName>
        <fullName evidence="4">PaaI family thioesterase</fullName>
    </submittedName>
</protein>
<reference evidence="4" key="1">
    <citation type="submission" date="2019-09" db="EMBL/GenBank/DDBJ databases">
        <authorList>
            <person name="Li J."/>
        </authorList>
    </citation>
    <scope>NUCLEOTIDE SEQUENCE [LARGE SCALE GENOMIC DNA]</scope>
    <source>
        <strain evidence="4">NRBC 14897</strain>
    </source>
</reference>
<feature type="domain" description="Thioesterase" evidence="3">
    <location>
        <begin position="113"/>
        <end position="188"/>
    </location>
</feature>
<dbReference type="NCBIfam" id="TIGR00369">
    <property type="entry name" value="unchar_dom_1"/>
    <property type="match status" value="1"/>
</dbReference>
<dbReference type="EMBL" id="SDPP02000001">
    <property type="protein sequence ID" value="KAA1379887.1"/>
    <property type="molecule type" value="Genomic_DNA"/>
</dbReference>
<name>A0A641AQV1_9ACTN</name>
<accession>A0A641AQV1</accession>
<comment type="caution">
    <text evidence="4">The sequence shown here is derived from an EMBL/GenBank/DDBJ whole genome shotgun (WGS) entry which is preliminary data.</text>
</comment>
<proteinExistence type="predicted"/>
<evidence type="ECO:0000313" key="4">
    <source>
        <dbReference type="EMBL" id="KAA1379887.1"/>
    </source>
</evidence>
<dbReference type="InterPro" id="IPR003736">
    <property type="entry name" value="PAAI_dom"/>
</dbReference>
<dbReference type="AlphaFoldDB" id="A0A641AQV1"/>
<sequence length="209" mass="22337">MPTPMPASCARARPPRATRAWCWRTRWACRRRTRQLEQVTSNRSRSLMQHSATSADNQEAIQQLPRQDDAEQSWLDWANGYSTLAASGLTCTRIDADGADFVLDKANFPPNPNGAVNGGIVALVADQAMGVAAIRTAPAGRQPVTAVLETHFHRPAFAPLTLTASVIPGGRTIRTVQVVVRDKDGKHCASATGTMSMTDASGGGTGRTA</sequence>
<evidence type="ECO:0000256" key="1">
    <source>
        <dbReference type="ARBA" id="ARBA00022801"/>
    </source>
</evidence>
<dbReference type="CDD" id="cd03443">
    <property type="entry name" value="PaaI_thioesterase"/>
    <property type="match status" value="1"/>
</dbReference>
<organism evidence="4 5">
    <name type="scientific">Aeromicrobium fastidiosum</name>
    <dbReference type="NCBI Taxonomy" id="52699"/>
    <lineage>
        <taxon>Bacteria</taxon>
        <taxon>Bacillati</taxon>
        <taxon>Actinomycetota</taxon>
        <taxon>Actinomycetes</taxon>
        <taxon>Propionibacteriales</taxon>
        <taxon>Nocardioidaceae</taxon>
        <taxon>Aeromicrobium</taxon>
    </lineage>
</organism>
<feature type="region of interest" description="Disordered" evidence="2">
    <location>
        <begin position="188"/>
        <end position="209"/>
    </location>
</feature>
<evidence type="ECO:0000313" key="5">
    <source>
        <dbReference type="Proteomes" id="UP001515100"/>
    </source>
</evidence>
<dbReference type="SUPFAM" id="SSF54637">
    <property type="entry name" value="Thioesterase/thiol ester dehydrase-isomerase"/>
    <property type="match status" value="1"/>
</dbReference>
<evidence type="ECO:0000259" key="3">
    <source>
        <dbReference type="Pfam" id="PF03061"/>
    </source>
</evidence>
<dbReference type="Proteomes" id="UP001515100">
    <property type="component" value="Unassembled WGS sequence"/>
</dbReference>
<keyword evidence="1" id="KW-0378">Hydrolase</keyword>
<evidence type="ECO:0000256" key="2">
    <source>
        <dbReference type="SAM" id="MobiDB-lite"/>
    </source>
</evidence>
<dbReference type="InterPro" id="IPR006683">
    <property type="entry name" value="Thioestr_dom"/>
</dbReference>
<dbReference type="OrthoDB" id="5190423at2"/>
<dbReference type="InterPro" id="IPR029069">
    <property type="entry name" value="HotDog_dom_sf"/>
</dbReference>
<gene>
    <name evidence="4" type="ORF">ESP62_001355</name>
</gene>
<dbReference type="Pfam" id="PF03061">
    <property type="entry name" value="4HBT"/>
    <property type="match status" value="1"/>
</dbReference>
<dbReference type="Gene3D" id="3.10.129.10">
    <property type="entry name" value="Hotdog Thioesterase"/>
    <property type="match status" value="1"/>
</dbReference>